<gene>
    <name evidence="6" type="ORF">GW590_01510</name>
</gene>
<name>A0A848MEU5_9GAMM</name>
<dbReference type="Proteomes" id="UP000585363">
    <property type="component" value="Unassembled WGS sequence"/>
</dbReference>
<evidence type="ECO:0000313" key="7">
    <source>
        <dbReference type="Proteomes" id="UP000585363"/>
    </source>
</evidence>
<dbReference type="AlphaFoldDB" id="A0A848MEU5"/>
<feature type="domain" description="Ner winged helix-turn-helix DNA-binding" evidence="5">
    <location>
        <begin position="8"/>
        <end position="74"/>
    </location>
</feature>
<evidence type="ECO:0000259" key="5">
    <source>
        <dbReference type="Pfam" id="PF13693"/>
    </source>
</evidence>
<accession>A0A848MEU5</accession>
<reference evidence="6 7" key="1">
    <citation type="submission" date="2020-01" db="EMBL/GenBank/DDBJ databases">
        <authorList>
            <person name="Lee S.D."/>
        </authorList>
    </citation>
    <scope>NUCLEOTIDE SEQUENCE [LARGE SCALE GENOMIC DNA]</scope>
    <source>
        <strain evidence="6 7">SAP-1</strain>
    </source>
</reference>
<keyword evidence="4" id="KW-0804">Transcription</keyword>
<dbReference type="Gene3D" id="1.10.260.40">
    <property type="entry name" value="lambda repressor-like DNA-binding domains"/>
    <property type="match status" value="1"/>
</dbReference>
<evidence type="ECO:0000256" key="4">
    <source>
        <dbReference type="ARBA" id="ARBA00023163"/>
    </source>
</evidence>
<keyword evidence="7" id="KW-1185">Reference proteome</keyword>
<dbReference type="EMBL" id="JAADJU010000001">
    <property type="protein sequence ID" value="NMP25562.1"/>
    <property type="molecule type" value="Genomic_DNA"/>
</dbReference>
<keyword evidence="2" id="KW-0805">Transcription regulation</keyword>
<comment type="caution">
    <text evidence="6">The sequence shown here is derived from an EMBL/GenBank/DDBJ whole genome shotgun (WGS) entry which is preliminary data.</text>
</comment>
<evidence type="ECO:0000256" key="3">
    <source>
        <dbReference type="ARBA" id="ARBA00023125"/>
    </source>
</evidence>
<evidence type="ECO:0000256" key="1">
    <source>
        <dbReference type="ARBA" id="ARBA00006157"/>
    </source>
</evidence>
<dbReference type="Pfam" id="PF13693">
    <property type="entry name" value="HTH_35"/>
    <property type="match status" value="1"/>
</dbReference>
<sequence length="78" mass="8777">MENYKSKDWDRQDIMAAIRKKKKSLSALSRESGLAAGTLSNALERHWPKGEAIIANVLGVEPEEVWPSRYSHKSGVPR</sequence>
<organism evidence="6 7">
    <name type="scientific">Rouxiella aceris</name>
    <dbReference type="NCBI Taxonomy" id="2703884"/>
    <lineage>
        <taxon>Bacteria</taxon>
        <taxon>Pseudomonadati</taxon>
        <taxon>Pseudomonadota</taxon>
        <taxon>Gammaproteobacteria</taxon>
        <taxon>Enterobacterales</taxon>
        <taxon>Yersiniaceae</taxon>
        <taxon>Rouxiella</taxon>
    </lineage>
</organism>
<reference evidence="6 7" key="2">
    <citation type="submission" date="2020-06" db="EMBL/GenBank/DDBJ databases">
        <title>Polyphasic characterization of a Rahnella strain isolated from tree sap.</title>
        <authorList>
            <person name="Kim I.S."/>
        </authorList>
    </citation>
    <scope>NUCLEOTIDE SEQUENCE [LARGE SCALE GENOMIC DNA]</scope>
    <source>
        <strain evidence="6 7">SAP-1</strain>
    </source>
</reference>
<dbReference type="SUPFAM" id="SSF47413">
    <property type="entry name" value="lambda repressor-like DNA-binding domains"/>
    <property type="match status" value="1"/>
</dbReference>
<comment type="similarity">
    <text evidence="1">Belongs to the ner transcriptional regulatory family.</text>
</comment>
<dbReference type="GO" id="GO:0003677">
    <property type="term" value="F:DNA binding"/>
    <property type="evidence" value="ECO:0007669"/>
    <property type="project" value="UniProtKB-KW"/>
</dbReference>
<evidence type="ECO:0000313" key="6">
    <source>
        <dbReference type="EMBL" id="NMP25562.1"/>
    </source>
</evidence>
<protein>
    <submittedName>
        <fullName evidence="6">Transcriptional regulator</fullName>
    </submittedName>
</protein>
<dbReference type="InterPro" id="IPR038722">
    <property type="entry name" value="Ner_HTH_dom"/>
</dbReference>
<dbReference type="RefSeq" id="WP_169401253.1">
    <property type="nucleotide sequence ID" value="NZ_JAADJU010000001.1"/>
</dbReference>
<dbReference type="InterPro" id="IPR010982">
    <property type="entry name" value="Lambda_DNA-bd_dom_sf"/>
</dbReference>
<evidence type="ECO:0000256" key="2">
    <source>
        <dbReference type="ARBA" id="ARBA00023015"/>
    </source>
</evidence>
<proteinExistence type="inferred from homology"/>
<keyword evidence="3" id="KW-0238">DNA-binding</keyword>